<name>A0ABT0N8J2_9GAMM</name>
<evidence type="ECO:0000313" key="7">
    <source>
        <dbReference type="EMBL" id="MCL2914687.1"/>
    </source>
</evidence>
<protein>
    <submittedName>
        <fullName evidence="7">Patatin-like phospholipase family protein</fullName>
    </submittedName>
</protein>
<gene>
    <name evidence="7" type="ORF">L2725_13000</name>
</gene>
<dbReference type="InterPro" id="IPR050301">
    <property type="entry name" value="NTE"/>
</dbReference>
<dbReference type="Gene3D" id="2.40.160.50">
    <property type="entry name" value="membrane protein fhac: a member of the omp85/tpsb transporter family"/>
    <property type="match status" value="1"/>
</dbReference>
<keyword evidence="2 4" id="KW-0442">Lipid degradation</keyword>
<dbReference type="InterPro" id="IPR016035">
    <property type="entry name" value="Acyl_Trfase/lysoPLipase"/>
</dbReference>
<keyword evidence="8" id="KW-1185">Reference proteome</keyword>
<feature type="chain" id="PRO_5045877699" evidence="5">
    <location>
        <begin position="23"/>
        <end position="742"/>
    </location>
</feature>
<dbReference type="InterPro" id="IPR002641">
    <property type="entry name" value="PNPLA_dom"/>
</dbReference>
<dbReference type="PANTHER" id="PTHR14226:SF29">
    <property type="entry name" value="NEUROPATHY TARGET ESTERASE SWS"/>
    <property type="match status" value="1"/>
</dbReference>
<dbReference type="Gene3D" id="3.10.20.310">
    <property type="entry name" value="membrane protein fhac"/>
    <property type="match status" value="1"/>
</dbReference>
<evidence type="ECO:0000256" key="4">
    <source>
        <dbReference type="PROSITE-ProRule" id="PRU01161"/>
    </source>
</evidence>
<keyword evidence="1 4" id="KW-0378">Hydrolase</keyword>
<dbReference type="Gene3D" id="3.40.1090.10">
    <property type="entry name" value="Cytosolic phospholipase A2 catalytic domain"/>
    <property type="match status" value="2"/>
</dbReference>
<feature type="domain" description="PNPLA" evidence="6">
    <location>
        <begin position="32"/>
        <end position="224"/>
    </location>
</feature>
<sequence length="742" mass="81106">MKRATWSLVLLSAISLCLPGYATEDDRPKIGLVLSGGGAKGAAHIGVLKVLEAYHIPVDYVAGTSIGAFVGGMYALGYSSTEIETIMMGTDWAKGYSDTIPRQDLSYRDKQFRDQYNIPINVGYSDDEVKVPSGLLQGQTMSMLLRNATNLVPEYTNFNDMAIPYRAVATDLVTSKAFVLSKGSVVVAMQASATVPGALQPAEVDGTLLVDGGIANNMPVDVVKAMGADIVIAVDIGSALVGKDQLNSTVAVLNQLSTMLTNASTERQVALLSDRDILIRPDVGEMSTTDFAIMPKVLPLGITAALEFHHQLETLTVSDEAYQAYENHKSRLRAQWQSELKLPLARVVLENHSKVSDTLILDTLGLKQGLVVNRADLDAAIERVYALNQFERVNAEFRDTPTGRELLMITRAKSWGPDYFQLGLNWEDDFTLDSTITLDMAYTLTDVTENGGEWHNELRLGSEKLVSSQFYQPLDSDQLFYVQGTGKYEINDWDIYDGNNRVAELDKSSFQLFAGIGYNYTNAGRVELGLIGEWGEISNKSLLTDDFSYESWGGYFKLGYDTLDSISFPTSGNRLNLNLYWRNDDYPPFIDQDSGEGSLQIEADWKGAVSVGSHGLVGKAAFATVNKDGLFSVHLSELGGFLNLSGFHRNALVGSHKLFGAIMYQYDLGRDALGMTEFPLYLGASLEAGNIWELSDQIAVNDLIYASSLYLGTDTDLGPAALGIGLTDTGDKAFYLFLGKNF</sequence>
<evidence type="ECO:0000256" key="1">
    <source>
        <dbReference type="ARBA" id="ARBA00022801"/>
    </source>
</evidence>
<evidence type="ECO:0000313" key="8">
    <source>
        <dbReference type="Proteomes" id="UP001202831"/>
    </source>
</evidence>
<proteinExistence type="predicted"/>
<feature type="short sequence motif" description="GXGXXG" evidence="4">
    <location>
        <begin position="36"/>
        <end position="41"/>
    </location>
</feature>
<feature type="short sequence motif" description="DGA/G" evidence="4">
    <location>
        <begin position="211"/>
        <end position="213"/>
    </location>
</feature>
<organism evidence="7 8">
    <name type="scientific">Shewanella corallii</name>
    <dbReference type="NCBI Taxonomy" id="560080"/>
    <lineage>
        <taxon>Bacteria</taxon>
        <taxon>Pseudomonadati</taxon>
        <taxon>Pseudomonadota</taxon>
        <taxon>Gammaproteobacteria</taxon>
        <taxon>Alteromonadales</taxon>
        <taxon>Shewanellaceae</taxon>
        <taxon>Shewanella</taxon>
    </lineage>
</organism>
<dbReference type="CDD" id="cd07205">
    <property type="entry name" value="Pat_PNPLA6_PNPLA7_NTE1_like"/>
    <property type="match status" value="1"/>
</dbReference>
<feature type="short sequence motif" description="GXSXG" evidence="4">
    <location>
        <begin position="63"/>
        <end position="67"/>
    </location>
</feature>
<keyword evidence="5" id="KW-0732">Signal</keyword>
<dbReference type="Pfam" id="PF01734">
    <property type="entry name" value="Patatin"/>
    <property type="match status" value="1"/>
</dbReference>
<dbReference type="PROSITE" id="PS51635">
    <property type="entry name" value="PNPLA"/>
    <property type="match status" value="1"/>
</dbReference>
<feature type="active site" description="Proton acceptor" evidence="4">
    <location>
        <position position="211"/>
    </location>
</feature>
<feature type="signal peptide" evidence="5">
    <location>
        <begin position="1"/>
        <end position="22"/>
    </location>
</feature>
<comment type="caution">
    <text evidence="7">The sequence shown here is derived from an EMBL/GenBank/DDBJ whole genome shotgun (WGS) entry which is preliminary data.</text>
</comment>
<accession>A0ABT0N8J2</accession>
<evidence type="ECO:0000256" key="2">
    <source>
        <dbReference type="ARBA" id="ARBA00022963"/>
    </source>
</evidence>
<feature type="active site" description="Nucleophile" evidence="4">
    <location>
        <position position="65"/>
    </location>
</feature>
<dbReference type="RefSeq" id="WP_249249356.1">
    <property type="nucleotide sequence ID" value="NZ_JAKIKT010000004.1"/>
</dbReference>
<dbReference type="PANTHER" id="PTHR14226">
    <property type="entry name" value="NEUROPATHY TARGET ESTERASE/SWISS CHEESE D.MELANOGASTER"/>
    <property type="match status" value="1"/>
</dbReference>
<keyword evidence="3 4" id="KW-0443">Lipid metabolism</keyword>
<evidence type="ECO:0000256" key="5">
    <source>
        <dbReference type="SAM" id="SignalP"/>
    </source>
</evidence>
<reference evidence="7 8" key="1">
    <citation type="submission" date="2022-01" db="EMBL/GenBank/DDBJ databases">
        <title>Whole genome-based taxonomy of the Shewanellaceae.</title>
        <authorList>
            <person name="Martin-Rodriguez A.J."/>
        </authorList>
    </citation>
    <scope>NUCLEOTIDE SEQUENCE [LARGE SCALE GENOMIC DNA]</scope>
    <source>
        <strain evidence="7 8">DSM 21332</strain>
    </source>
</reference>
<evidence type="ECO:0000259" key="6">
    <source>
        <dbReference type="PROSITE" id="PS51635"/>
    </source>
</evidence>
<dbReference type="SUPFAM" id="SSF52151">
    <property type="entry name" value="FabD/lysophospholipase-like"/>
    <property type="match status" value="1"/>
</dbReference>
<dbReference type="EMBL" id="JAKIKT010000004">
    <property type="protein sequence ID" value="MCL2914687.1"/>
    <property type="molecule type" value="Genomic_DNA"/>
</dbReference>
<evidence type="ECO:0000256" key="3">
    <source>
        <dbReference type="ARBA" id="ARBA00023098"/>
    </source>
</evidence>
<dbReference type="Proteomes" id="UP001202831">
    <property type="component" value="Unassembled WGS sequence"/>
</dbReference>